<name>A0A177U2K6_9BASI</name>
<gene>
    <name evidence="3" type="ORF">A4X03_0g6414</name>
    <name evidence="2" type="ORF">JKIAZH3_G4829</name>
</gene>
<organism evidence="3 4">
    <name type="scientific">Tilletia caries</name>
    <name type="common">wheat bunt fungus</name>
    <dbReference type="NCBI Taxonomy" id="13290"/>
    <lineage>
        <taxon>Eukaryota</taxon>
        <taxon>Fungi</taxon>
        <taxon>Dikarya</taxon>
        <taxon>Basidiomycota</taxon>
        <taxon>Ustilaginomycotina</taxon>
        <taxon>Exobasidiomycetes</taxon>
        <taxon>Tilletiales</taxon>
        <taxon>Tilletiaceae</taxon>
        <taxon>Tilletia</taxon>
    </lineage>
</organism>
<accession>A0A177U2K6</accession>
<feature type="compositionally biased region" description="Basic and acidic residues" evidence="1">
    <location>
        <begin position="317"/>
        <end position="327"/>
    </location>
</feature>
<evidence type="ECO:0000313" key="3">
    <source>
        <dbReference type="EMBL" id="KAE8251071.1"/>
    </source>
</evidence>
<dbReference type="AlphaFoldDB" id="A0A177U2K6"/>
<evidence type="ECO:0008006" key="6">
    <source>
        <dbReference type="Google" id="ProtNLM"/>
    </source>
</evidence>
<feature type="compositionally biased region" description="Acidic residues" evidence="1">
    <location>
        <begin position="292"/>
        <end position="316"/>
    </location>
</feature>
<evidence type="ECO:0000313" key="4">
    <source>
        <dbReference type="Proteomes" id="UP000077671"/>
    </source>
</evidence>
<dbReference type="Proteomes" id="UP000836402">
    <property type="component" value="Unassembled WGS sequence"/>
</dbReference>
<reference evidence="3" key="1">
    <citation type="submission" date="2016-04" db="EMBL/GenBank/DDBJ databases">
        <authorList>
            <person name="Nguyen H.D."/>
            <person name="Kesanakurti P."/>
            <person name="Cullis J."/>
            <person name="Levesque C.A."/>
            <person name="Hambleton S."/>
        </authorList>
    </citation>
    <scope>NUCLEOTIDE SEQUENCE</scope>
    <source>
        <strain evidence="3">DAOMC 238032</strain>
    </source>
</reference>
<dbReference type="EMBL" id="CAJHJG010000965">
    <property type="protein sequence ID" value="CAD6907601.1"/>
    <property type="molecule type" value="Genomic_DNA"/>
</dbReference>
<evidence type="ECO:0000313" key="5">
    <source>
        <dbReference type="Proteomes" id="UP000836402"/>
    </source>
</evidence>
<evidence type="ECO:0000313" key="2">
    <source>
        <dbReference type="EMBL" id="CAD6907601.1"/>
    </source>
</evidence>
<feature type="region of interest" description="Disordered" evidence="1">
    <location>
        <begin position="410"/>
        <end position="507"/>
    </location>
</feature>
<feature type="compositionally biased region" description="Polar residues" evidence="1">
    <location>
        <begin position="410"/>
        <end position="420"/>
    </location>
</feature>
<reference evidence="3" key="2">
    <citation type="journal article" date="2019" name="IMA Fungus">
        <title>Genome sequencing and comparison of five Tilletia species to identify candidate genes for the detection of regulated species infecting wheat.</title>
        <authorList>
            <person name="Nguyen H.D.T."/>
            <person name="Sultana T."/>
            <person name="Kesanakurti P."/>
            <person name="Hambleton S."/>
        </authorList>
    </citation>
    <scope>NUCLEOTIDE SEQUENCE</scope>
    <source>
        <strain evidence="3">DAOMC 238032</strain>
    </source>
</reference>
<feature type="region of interest" description="Disordered" evidence="1">
    <location>
        <begin position="101"/>
        <end position="166"/>
    </location>
</feature>
<dbReference type="Proteomes" id="UP000077671">
    <property type="component" value="Unassembled WGS sequence"/>
</dbReference>
<evidence type="ECO:0000256" key="1">
    <source>
        <dbReference type="SAM" id="MobiDB-lite"/>
    </source>
</evidence>
<feature type="region of interest" description="Disordered" evidence="1">
    <location>
        <begin position="45"/>
        <end position="66"/>
    </location>
</feature>
<feature type="compositionally biased region" description="Polar residues" evidence="1">
    <location>
        <begin position="207"/>
        <end position="236"/>
    </location>
</feature>
<protein>
    <recommendedName>
        <fullName evidence="6">C2H2-type domain-containing protein</fullName>
    </recommendedName>
</protein>
<reference evidence="2" key="3">
    <citation type="submission" date="2020-10" db="EMBL/GenBank/DDBJ databases">
        <authorList>
            <person name="Sedaghatjoo S."/>
        </authorList>
    </citation>
    <scope>NUCLEOTIDE SEQUENCE</scope>
    <source>
        <strain evidence="2">AZH3</strain>
    </source>
</reference>
<comment type="caution">
    <text evidence="3">The sequence shown here is derived from an EMBL/GenBank/DDBJ whole genome shotgun (WGS) entry which is preliminary data.</text>
</comment>
<feature type="region of interest" description="Disordered" evidence="1">
    <location>
        <begin position="204"/>
        <end position="249"/>
    </location>
</feature>
<dbReference type="EMBL" id="LWDD02001218">
    <property type="protein sequence ID" value="KAE8251071.1"/>
    <property type="molecule type" value="Genomic_DNA"/>
</dbReference>
<proteinExistence type="predicted"/>
<feature type="compositionally biased region" description="Pro residues" evidence="1">
    <location>
        <begin position="449"/>
        <end position="458"/>
    </location>
</feature>
<feature type="compositionally biased region" description="Low complexity" evidence="1">
    <location>
        <begin position="1"/>
        <end position="12"/>
    </location>
</feature>
<feature type="region of interest" description="Disordered" evidence="1">
    <location>
        <begin position="1"/>
        <end position="33"/>
    </location>
</feature>
<sequence>MNFRRSSSSSFSQDESGKARQSASPGGKPLSRWLTKTNALLEQITNAPGARSGEWEEEEARAGEEAERVRCLKCGVVMADKGMLKQHYILFPRHNPGWTGEALQFPASPPTPASPENSRKKSAASVGFDHHFHNEDDDDGPGDHGLGDIEATPLTQTEADRTRFSSQFSQMHPSFYERDVSFKYIADNPAGALGTKVIIGPGHGMTYNPNTQRQGQSHARTSSLSAHTNSQSTTTAAPVHGRGMHGRSQSVGVISTSHTLIGFEDDFVQGTVTRAPIQRSATEPAIHFDSIEEHDDEEHDHAYDDEEEEEEDDDDEYGHARDYHRSESAPSTPPLDRPRRDSIESDDTYLATPAQLISGRLPEEDEDEHLPITAADDGAGELAALSLHPTAAVHGSTASPFDAAFNEADSTQSNIISKSVITPAGQDTRRLSRPAPAVPPIKSTLSSRPAPPPPPPPSTTSSLANRRPPAPPAPAQATQVQQKKKRAAPPPPPPRRSASTASSTPFS</sequence>
<feature type="region of interest" description="Disordered" evidence="1">
    <location>
        <begin position="275"/>
        <end position="377"/>
    </location>
</feature>
<keyword evidence="5" id="KW-1185">Reference proteome</keyword>
<feature type="compositionally biased region" description="Low complexity" evidence="1">
    <location>
        <begin position="496"/>
        <end position="507"/>
    </location>
</feature>